<dbReference type="OrthoDB" id="10326641at2759"/>
<dbReference type="VEuPathDB" id="CryptoDB:cand_000540"/>
<reference evidence="2 3" key="1">
    <citation type="submission" date="2016-10" db="EMBL/GenBank/DDBJ databases">
        <title>Reductive evolution of mitochondrial metabolism and differential evolution of invasion-related proteins in Cryptosporidium.</title>
        <authorList>
            <person name="Liu S."/>
            <person name="Roellig D.M."/>
            <person name="Guo Y."/>
            <person name="Li N."/>
            <person name="Frace M.A."/>
            <person name="Tang K."/>
            <person name="Zhang L."/>
            <person name="Feng Y."/>
            <person name="Xiao L."/>
        </authorList>
    </citation>
    <scope>NUCLEOTIDE SEQUENCE [LARGE SCALE GENOMIC DNA]</scope>
    <source>
        <strain evidence="2">30847</strain>
    </source>
</reference>
<dbReference type="Proteomes" id="UP000186804">
    <property type="component" value="Unassembled WGS sequence"/>
</dbReference>
<feature type="compositionally biased region" description="Basic and acidic residues" evidence="1">
    <location>
        <begin position="86"/>
        <end position="95"/>
    </location>
</feature>
<protein>
    <submittedName>
        <fullName evidence="2">Uncharacterized protein</fullName>
    </submittedName>
</protein>
<sequence length="135" mass="15766">MAQKLEEISVGFRHNTAEIEIIESWVRDIPNNNVMGDRKSEDINLDKIINRKKWLGVGAEISIKQKEEKEKLRERLVGSNKRKKEYRPNLRKLDCDGEDESDSYGSRSSTILRQIDKLKVKARNRVCSIRVRAQK</sequence>
<dbReference type="EMBL" id="LRBS01000057">
    <property type="protein sequence ID" value="OII76533.1"/>
    <property type="molecule type" value="Genomic_DNA"/>
</dbReference>
<dbReference type="RefSeq" id="XP_067068379.1">
    <property type="nucleotide sequence ID" value="XM_067210304.1"/>
</dbReference>
<evidence type="ECO:0000256" key="1">
    <source>
        <dbReference type="SAM" id="MobiDB-lite"/>
    </source>
</evidence>
<feature type="region of interest" description="Disordered" evidence="1">
    <location>
        <begin position="77"/>
        <end position="108"/>
    </location>
</feature>
<evidence type="ECO:0000313" key="2">
    <source>
        <dbReference type="EMBL" id="OII76533.1"/>
    </source>
</evidence>
<evidence type="ECO:0000313" key="3">
    <source>
        <dbReference type="Proteomes" id="UP000186804"/>
    </source>
</evidence>
<organism evidence="2 3">
    <name type="scientific">Cryptosporidium andersoni</name>
    <dbReference type="NCBI Taxonomy" id="117008"/>
    <lineage>
        <taxon>Eukaryota</taxon>
        <taxon>Sar</taxon>
        <taxon>Alveolata</taxon>
        <taxon>Apicomplexa</taxon>
        <taxon>Conoidasida</taxon>
        <taxon>Coccidia</taxon>
        <taxon>Eucoccidiorida</taxon>
        <taxon>Eimeriorina</taxon>
        <taxon>Cryptosporidiidae</taxon>
        <taxon>Cryptosporidium</taxon>
    </lineage>
</organism>
<dbReference type="GeneID" id="92364239"/>
<accession>A0A1J4MUI8</accession>
<keyword evidence="3" id="KW-1185">Reference proteome</keyword>
<proteinExistence type="predicted"/>
<name>A0A1J4MUI8_9CRYT</name>
<gene>
    <name evidence="2" type="ORF">cand_000540</name>
</gene>
<dbReference type="AlphaFoldDB" id="A0A1J4MUI8"/>
<comment type="caution">
    <text evidence="2">The sequence shown here is derived from an EMBL/GenBank/DDBJ whole genome shotgun (WGS) entry which is preliminary data.</text>
</comment>